<keyword evidence="8 11" id="KW-0518">Myosin</keyword>
<evidence type="ECO:0000256" key="6">
    <source>
        <dbReference type="ARBA" id="ARBA00022860"/>
    </source>
</evidence>
<dbReference type="PROSITE" id="PS50096">
    <property type="entry name" value="IQ"/>
    <property type="match status" value="4"/>
</dbReference>
<reference evidence="16" key="1">
    <citation type="journal article" date="2024" name="Gigascience">
        <title>Chromosome-level genome of the poultry shaft louse Menopon gallinae provides insight into the host-switching and adaptive evolution of parasitic lice.</title>
        <authorList>
            <person name="Xu Y."/>
            <person name="Ma L."/>
            <person name="Liu S."/>
            <person name="Liang Y."/>
            <person name="Liu Q."/>
            <person name="He Z."/>
            <person name="Tian L."/>
            <person name="Duan Y."/>
            <person name="Cai W."/>
            <person name="Li H."/>
            <person name="Song F."/>
        </authorList>
    </citation>
    <scope>NUCLEOTIDE SEQUENCE</scope>
    <source>
        <strain evidence="16">Cailab_2023a</strain>
    </source>
</reference>
<evidence type="ECO:0000259" key="13">
    <source>
        <dbReference type="PROSITE" id="PS51126"/>
    </source>
</evidence>
<evidence type="ECO:0000256" key="3">
    <source>
        <dbReference type="ARBA" id="ARBA00022737"/>
    </source>
</evidence>
<evidence type="ECO:0000256" key="5">
    <source>
        <dbReference type="ARBA" id="ARBA00022840"/>
    </source>
</evidence>
<gene>
    <name evidence="16" type="ORF">PYX00_004309</name>
</gene>
<dbReference type="Gene3D" id="1.10.10.820">
    <property type="match status" value="1"/>
</dbReference>
<evidence type="ECO:0000259" key="14">
    <source>
        <dbReference type="PROSITE" id="PS51456"/>
    </source>
</evidence>
<dbReference type="SMART" id="SM00015">
    <property type="entry name" value="IQ"/>
    <property type="match status" value="6"/>
</dbReference>
<dbReference type="InterPro" id="IPR001609">
    <property type="entry name" value="Myosin_head_motor_dom-like"/>
</dbReference>
<dbReference type="CDD" id="cd15470">
    <property type="entry name" value="Myo5_CBD"/>
    <property type="match status" value="1"/>
</dbReference>
<feature type="domain" description="Dilute" evidence="13">
    <location>
        <begin position="1490"/>
        <end position="1770"/>
    </location>
</feature>
<evidence type="ECO:0000256" key="9">
    <source>
        <dbReference type="ARBA" id="ARBA00023175"/>
    </source>
</evidence>
<dbReference type="PANTHER" id="PTHR13140">
    <property type="entry name" value="MYOSIN"/>
    <property type="match status" value="1"/>
</dbReference>
<dbReference type="GO" id="GO:0009888">
    <property type="term" value="P:tissue development"/>
    <property type="evidence" value="ECO:0007669"/>
    <property type="project" value="UniProtKB-ARBA"/>
</dbReference>
<dbReference type="FunFam" id="1.10.10.820:FF:000001">
    <property type="entry name" value="Myosin heavy chain"/>
    <property type="match status" value="1"/>
</dbReference>
<dbReference type="Pfam" id="PF00063">
    <property type="entry name" value="Myosin_head"/>
    <property type="match status" value="1"/>
</dbReference>
<keyword evidence="5 11" id="KW-0067">ATP-binding</keyword>
<feature type="binding site" evidence="11">
    <location>
        <begin position="160"/>
        <end position="167"/>
    </location>
    <ligand>
        <name>ATP</name>
        <dbReference type="ChEBI" id="CHEBI:30616"/>
    </ligand>
</feature>
<dbReference type="SMART" id="SM00242">
    <property type="entry name" value="MYSc"/>
    <property type="match status" value="1"/>
</dbReference>
<keyword evidence="2" id="KW-0597">Phosphoprotein</keyword>
<dbReference type="EMBL" id="JARGDH010000002">
    <property type="protein sequence ID" value="KAL0276825.1"/>
    <property type="molecule type" value="Genomic_DNA"/>
</dbReference>
<dbReference type="GO" id="GO:0048731">
    <property type="term" value="P:system development"/>
    <property type="evidence" value="ECO:0007669"/>
    <property type="project" value="UniProtKB-ARBA"/>
</dbReference>
<dbReference type="InterPro" id="IPR002710">
    <property type="entry name" value="Dilute_dom"/>
</dbReference>
<dbReference type="InterPro" id="IPR036961">
    <property type="entry name" value="Kinesin_motor_dom_sf"/>
</dbReference>
<dbReference type="Gene3D" id="1.20.58.530">
    <property type="match status" value="1"/>
</dbReference>
<keyword evidence="3" id="KW-0677">Repeat</keyword>
<evidence type="ECO:0000313" key="16">
    <source>
        <dbReference type="EMBL" id="KAL0276825.1"/>
    </source>
</evidence>
<dbReference type="InterPro" id="IPR058662">
    <property type="entry name" value="Myo5a/b_dom"/>
</dbReference>
<evidence type="ECO:0000256" key="7">
    <source>
        <dbReference type="ARBA" id="ARBA00023054"/>
    </source>
</evidence>
<accession>A0AAW2I447</accession>
<comment type="similarity">
    <text evidence="1 11">Belongs to the TRAFAC class myosin-kinesin ATPase superfamily. Myosin family.</text>
</comment>
<dbReference type="GO" id="GO:0051015">
    <property type="term" value="F:actin filament binding"/>
    <property type="evidence" value="ECO:0007669"/>
    <property type="project" value="TreeGrafter"/>
</dbReference>
<dbReference type="PRINTS" id="PR00193">
    <property type="entry name" value="MYOSINHEAVY"/>
</dbReference>
<evidence type="ECO:0000256" key="2">
    <source>
        <dbReference type="ARBA" id="ARBA00022553"/>
    </source>
</evidence>
<sequence length="1819" mass="211115">MTLLGYKITGARVWLPHPTLVWEGGEVVSDYVGNELTVRLDDGRTTTIKVDSEKSLPPLRNPEILIGENDLTALSYLHEPAVLHNLKYRFCNLSTIYTYCGIVLVAINPYDELHIYDSDTIWTYRGKSQGDLDPHIFAVAEEAYAKLEREGRDQSIIVSGESGAGKTVSAKYAMRYFATVGGSSQDTQVDKKVLSSSPIMEAIGNAKTTRNDNSSRFGKFIEIKFNKNFHIIGASMRTYLLEKSRVVFQAPDERNYHIFYQLCSARDKLPNLFLDHQDKFLYLNQGECPYIEGVSDSEAFDETVQAMNVLGFGKTDQENVFKILSAILHLGNVSIVKEDEGSSIKKSDPHLEVFCKLMELDFSEMRKWLCQRQIVSMKEVFNKPMSLQEAVAAKEALSKHMYAELFHWIVSVVNNALENTRDRSENRFIGVLDIYGFETFEINSFEQFCINYANEKLQQQFNQHVFKLEQEEYLKEEIEWKFIDFYDNQPCIDLIESKLGILDLLDEECRMPKGSDQSWAEKLYSTCSKYKHFSRPRFGTTSYVIQHFADSVEYQVDAFLDKNRDSVIEEQINVLKNSQNDLVQKLFSDGKSRLLNPTPSQTKLKITPTLKQPPEKSKQHKKTVGSQFRDSLNLLMATLNETTPHYVRCVKPNDSKRPFDYNPQRAVQQLRACGVLETIRISAAGFPSRWLYIDFFTRYRVLCKFKDINRSDMKATCLKILNNTIREPDKYQFGKTKIFFRAGQVAFLEKLRAERLRAYCIVIQKQIRAFIWRKKFLRIKHCIFHLQRHIRGHLARKHALYLRQTKAATTIQRHVRGWVKRHQYQRVRNTIVGIQTLIRGHIARRKYEQMRYNHSAIIIQRYVRGFLARRKYQRDLRSVIVSQNAIRRFLAKRHLKRLKKEARSVEHVKKLNKGLENKIISLQQKIGELSKENNQLKSLQAELVDLRAKAETLKALEAEMKKTIKQLTDKEKEIAALKEKINREQNEKMDLLQETSKFKDAINEIENQNTNLKKELDLMNEKIKKNQYGAEENLKARLQQEKTMLIHEHEQDLENYQKLLKEYAHLEQRNEHLESLVEKLTAGHSRSPSDISSLQSSHLSTEFENDDYGYSSNKSTISRKDEGEMGDRLKLHEKLIIPQDLPEIDVGLLLKLQQKLKDVEKERDRLFLRVESLEKEESPSEERQKTIDAIKLEELEIENEKLKNDLAVLRDSLAMGDPGTKELLNQFRSSERELDRRRDEIIQLRAVLATQTKGLKNIAKINYGSSSDINLDVINEDGELVMAFEAQKRINRQLEDELQQEKDRRKSEREEYKTEIEKLKEDNDRQQRLLSVNLNKTPQSQTEAYMQHEISRLTTENLDLQEKFDNSQEVTRKLKRQNKILLKKLREHGVGLDQTELQDQAAAPNSMNPAKSLKPDASLPNVMMKKERNYQGMFEYRNEDEPFIVKHLIYDLKPRVAMQLLPGLPAYIFFMCIRHTDFVNDDVKVKSLLSSFINGVKKIVRKKHNDLETIVLWLSNTLRLLHNLKQYSGDKMFQNSNTPKQNDQCLRNFDLSQYRQVLSDMAIWIYQGAIRDLQEKIQGLIVPAVLENEAIAGLSRGLPGGRHRSSSVTTPMDSTANLEKKLDMLVSELTGVHNVLAKFGVDPEVISQIFKQAFYFICASSLNNLLLRKDLCHWTKGIQIRYNLSHLEQWARDQKLSDAGIIETLHPIIQASHLLQARKTEEDVKSLCDMCDKLTVQRIVKLLHLYTPADEFEDKVTVSFLRKIQAELKSRAKPGQQDAPLLMDTKLIFPVRFPFNPSKIRLEDIEIPEVLGLPMLKKV</sequence>
<evidence type="ECO:0000256" key="4">
    <source>
        <dbReference type="ARBA" id="ARBA00022741"/>
    </source>
</evidence>
<dbReference type="Gene3D" id="3.40.850.10">
    <property type="entry name" value="Kinesin motor domain"/>
    <property type="match status" value="1"/>
</dbReference>
<dbReference type="Pfam" id="PF25966">
    <property type="entry name" value="Myo5a"/>
    <property type="match status" value="1"/>
</dbReference>
<dbReference type="GO" id="GO:0005737">
    <property type="term" value="C:cytoplasm"/>
    <property type="evidence" value="ECO:0007669"/>
    <property type="project" value="TreeGrafter"/>
</dbReference>
<feature type="coiled-coil region" evidence="12">
    <location>
        <begin position="1046"/>
        <end position="1083"/>
    </location>
</feature>
<dbReference type="GO" id="GO:0048513">
    <property type="term" value="P:animal organ development"/>
    <property type="evidence" value="ECO:0007669"/>
    <property type="project" value="UniProtKB-ARBA"/>
</dbReference>
<keyword evidence="10 11" id="KW-0009">Actin-binding</keyword>
<evidence type="ECO:0000256" key="10">
    <source>
        <dbReference type="ARBA" id="ARBA00023203"/>
    </source>
</evidence>
<dbReference type="PROSITE" id="PS51126">
    <property type="entry name" value="DILUTE"/>
    <property type="match status" value="1"/>
</dbReference>
<dbReference type="Gene3D" id="1.20.120.720">
    <property type="entry name" value="Myosin VI head, motor domain, U50 subdomain"/>
    <property type="match status" value="1"/>
</dbReference>
<dbReference type="GO" id="GO:0007015">
    <property type="term" value="P:actin filament organization"/>
    <property type="evidence" value="ECO:0007669"/>
    <property type="project" value="TreeGrafter"/>
</dbReference>
<dbReference type="InterPro" id="IPR000048">
    <property type="entry name" value="IQ_motif_EF-hand-BS"/>
</dbReference>
<keyword evidence="6" id="KW-0112">Calmodulin-binding</keyword>
<dbReference type="CDD" id="cd01380">
    <property type="entry name" value="MYSc_Myo5"/>
    <property type="match status" value="1"/>
</dbReference>
<dbReference type="SUPFAM" id="SSF50084">
    <property type="entry name" value="Myosin S1 fragment, N-terminal domain"/>
    <property type="match status" value="1"/>
</dbReference>
<feature type="coiled-coil region" evidence="12">
    <location>
        <begin position="905"/>
        <end position="1022"/>
    </location>
</feature>
<protein>
    <recommendedName>
        <fullName evidence="17">Unconventional myosin-Va</fullName>
    </recommendedName>
</protein>
<dbReference type="Pfam" id="PF02736">
    <property type="entry name" value="Myosin_N"/>
    <property type="match status" value="1"/>
</dbReference>
<feature type="domain" description="Myosin motor" evidence="14">
    <location>
        <begin position="66"/>
        <end position="753"/>
    </location>
</feature>
<dbReference type="InterPro" id="IPR004009">
    <property type="entry name" value="SH3_Myosin"/>
</dbReference>
<dbReference type="PROSITE" id="PS51844">
    <property type="entry name" value="SH3_LIKE"/>
    <property type="match status" value="1"/>
</dbReference>
<dbReference type="GO" id="GO:0009653">
    <property type="term" value="P:anatomical structure morphogenesis"/>
    <property type="evidence" value="ECO:0007669"/>
    <property type="project" value="UniProtKB-ARBA"/>
</dbReference>
<dbReference type="SMART" id="SM01132">
    <property type="entry name" value="DIL"/>
    <property type="match status" value="1"/>
</dbReference>
<dbReference type="GO" id="GO:0016459">
    <property type="term" value="C:myosin complex"/>
    <property type="evidence" value="ECO:0007669"/>
    <property type="project" value="UniProtKB-KW"/>
</dbReference>
<evidence type="ECO:0000256" key="11">
    <source>
        <dbReference type="PROSITE-ProRule" id="PRU00782"/>
    </source>
</evidence>
<comment type="caution">
    <text evidence="16">The sequence shown here is derived from an EMBL/GenBank/DDBJ whole genome shotgun (WGS) entry which is preliminary data.</text>
</comment>
<evidence type="ECO:0000256" key="1">
    <source>
        <dbReference type="ARBA" id="ARBA00008314"/>
    </source>
</evidence>
<dbReference type="GO" id="GO:0005524">
    <property type="term" value="F:ATP binding"/>
    <property type="evidence" value="ECO:0007669"/>
    <property type="project" value="UniProtKB-UniRule"/>
</dbReference>
<feature type="coiled-coil region" evidence="12">
    <location>
        <begin position="1149"/>
        <end position="1212"/>
    </location>
</feature>
<dbReference type="GO" id="GO:0016020">
    <property type="term" value="C:membrane"/>
    <property type="evidence" value="ECO:0007669"/>
    <property type="project" value="TreeGrafter"/>
</dbReference>
<dbReference type="Pfam" id="PF01843">
    <property type="entry name" value="DIL"/>
    <property type="match status" value="1"/>
</dbReference>
<dbReference type="SUPFAM" id="SSF52540">
    <property type="entry name" value="P-loop containing nucleoside triphosphate hydrolases"/>
    <property type="match status" value="2"/>
</dbReference>
<dbReference type="GO" id="GO:0000146">
    <property type="term" value="F:microfilament motor activity"/>
    <property type="evidence" value="ECO:0007669"/>
    <property type="project" value="TreeGrafter"/>
</dbReference>
<dbReference type="Gene3D" id="6.20.240.20">
    <property type="match status" value="1"/>
</dbReference>
<dbReference type="InterPro" id="IPR036103">
    <property type="entry name" value="MYSc_Myo5"/>
</dbReference>
<feature type="coiled-coil region" evidence="12">
    <location>
        <begin position="1284"/>
        <end position="1329"/>
    </location>
</feature>
<dbReference type="InterPro" id="IPR027417">
    <property type="entry name" value="P-loop_NTPase"/>
</dbReference>
<dbReference type="PANTHER" id="PTHR13140:SF706">
    <property type="entry name" value="DILUTE CLASS UNCONVENTIONAL MYOSIN, ISOFORM C"/>
    <property type="match status" value="1"/>
</dbReference>
<dbReference type="Pfam" id="PF00612">
    <property type="entry name" value="IQ"/>
    <property type="match status" value="4"/>
</dbReference>
<feature type="region of interest" description="Actin-binding" evidence="11">
    <location>
        <begin position="632"/>
        <end position="654"/>
    </location>
</feature>
<name>A0AAW2I447_9NEOP</name>
<organism evidence="16">
    <name type="scientific">Menopon gallinae</name>
    <name type="common">poultry shaft louse</name>
    <dbReference type="NCBI Taxonomy" id="328185"/>
    <lineage>
        <taxon>Eukaryota</taxon>
        <taxon>Metazoa</taxon>
        <taxon>Ecdysozoa</taxon>
        <taxon>Arthropoda</taxon>
        <taxon>Hexapoda</taxon>
        <taxon>Insecta</taxon>
        <taxon>Pterygota</taxon>
        <taxon>Neoptera</taxon>
        <taxon>Paraneoptera</taxon>
        <taxon>Psocodea</taxon>
        <taxon>Troctomorpha</taxon>
        <taxon>Phthiraptera</taxon>
        <taxon>Amblycera</taxon>
        <taxon>Menoponidae</taxon>
        <taxon>Menopon</taxon>
    </lineage>
</organism>
<proteinExistence type="inferred from homology"/>
<dbReference type="PROSITE" id="PS51456">
    <property type="entry name" value="MYOSIN_MOTOR"/>
    <property type="match status" value="1"/>
</dbReference>
<feature type="domain" description="Myosin N-terminal SH3-like" evidence="15">
    <location>
        <begin position="8"/>
        <end position="58"/>
    </location>
</feature>
<evidence type="ECO:0000256" key="12">
    <source>
        <dbReference type="SAM" id="Coils"/>
    </source>
</evidence>
<keyword evidence="9 11" id="KW-0505">Motor protein</keyword>
<evidence type="ECO:0008006" key="17">
    <source>
        <dbReference type="Google" id="ProtNLM"/>
    </source>
</evidence>
<keyword evidence="4 11" id="KW-0547">Nucleotide-binding</keyword>
<dbReference type="Gene3D" id="1.20.5.190">
    <property type="match status" value="3"/>
</dbReference>
<evidence type="ECO:0000259" key="15">
    <source>
        <dbReference type="PROSITE" id="PS51844"/>
    </source>
</evidence>
<keyword evidence="7 12" id="KW-0175">Coiled coil</keyword>
<evidence type="ECO:0000256" key="8">
    <source>
        <dbReference type="ARBA" id="ARBA00023123"/>
    </source>
</evidence>
<dbReference type="FunFam" id="1.20.58.530:FF:000002">
    <property type="entry name" value="Class V myosin"/>
    <property type="match status" value="1"/>
</dbReference>